<evidence type="ECO:0000313" key="2">
    <source>
        <dbReference type="EMBL" id="RLO05865.1"/>
    </source>
</evidence>
<organism evidence="2 3">
    <name type="scientific">Aphanomyces astaci</name>
    <name type="common">Crayfish plague agent</name>
    <dbReference type="NCBI Taxonomy" id="112090"/>
    <lineage>
        <taxon>Eukaryota</taxon>
        <taxon>Sar</taxon>
        <taxon>Stramenopiles</taxon>
        <taxon>Oomycota</taxon>
        <taxon>Saprolegniomycetes</taxon>
        <taxon>Saprolegniales</taxon>
        <taxon>Verrucalvaceae</taxon>
        <taxon>Aphanomyces</taxon>
    </lineage>
</organism>
<protein>
    <recommendedName>
        <fullName evidence="1">Syndetin C-terminal domain-containing protein</fullName>
    </recommendedName>
</protein>
<feature type="domain" description="Syndetin C-terminal" evidence="1">
    <location>
        <begin position="9"/>
        <end position="126"/>
    </location>
</feature>
<dbReference type="InterPro" id="IPR019514">
    <property type="entry name" value="Syndetin_C"/>
</dbReference>
<dbReference type="InterPro" id="IPR040047">
    <property type="entry name" value="VPS50"/>
</dbReference>
<proteinExistence type="predicted"/>
<accession>A0A9X8DXW3</accession>
<dbReference type="GO" id="GO:0042147">
    <property type="term" value="P:retrograde transport, endosome to Golgi"/>
    <property type="evidence" value="ECO:0007669"/>
    <property type="project" value="InterPro"/>
</dbReference>
<feature type="non-terminal residue" evidence="2">
    <location>
        <position position="1"/>
    </location>
</feature>
<gene>
    <name evidence="2" type="ORF">DYB28_009558</name>
</gene>
<dbReference type="AlphaFoldDB" id="A0A9X8DXW3"/>
<reference evidence="2 3" key="1">
    <citation type="journal article" date="2018" name="J. Invertebr. Pathol.">
        <title>New genotyping method for the causative agent of crayfish plague (Aphanomyces astaci) based on whole genome data.</title>
        <authorList>
            <person name="Minardi D."/>
            <person name="Studholme D.J."/>
            <person name="van der Giezen M."/>
            <person name="Pretto T."/>
            <person name="Oidtmann B."/>
        </authorList>
    </citation>
    <scope>NUCLEOTIDE SEQUENCE [LARGE SCALE GENOMIC DNA]</scope>
    <source>
        <strain evidence="2 3">KB13</strain>
    </source>
</reference>
<dbReference type="EMBL" id="QUTI01026097">
    <property type="protein sequence ID" value="RLO05865.1"/>
    <property type="molecule type" value="Genomic_DNA"/>
</dbReference>
<dbReference type="GO" id="GO:0000149">
    <property type="term" value="F:SNARE binding"/>
    <property type="evidence" value="ECO:0007669"/>
    <property type="project" value="TreeGrafter"/>
</dbReference>
<dbReference type="PANTHER" id="PTHR13258">
    <property type="entry name" value="SYNDETIN"/>
    <property type="match status" value="1"/>
</dbReference>
<dbReference type="Proteomes" id="UP000275652">
    <property type="component" value="Unassembled WGS sequence"/>
</dbReference>
<dbReference type="GO" id="GO:1990745">
    <property type="term" value="C:EARP complex"/>
    <property type="evidence" value="ECO:0007669"/>
    <property type="project" value="InterPro"/>
</dbReference>
<dbReference type="PANTHER" id="PTHR13258:SF0">
    <property type="entry name" value="SYNDETIN"/>
    <property type="match status" value="1"/>
</dbReference>
<sequence length="146" mass="16210">LTGTLQGSAVPVAVRDELWAVVVRAVMEALVDGYANVKKCSAEGRALMSMDLMALQNGLDLINHTVSEHRWGRAYVHNYIKAYYFQEPELLAFIDANKAHLVRLATDGVCGNLRKPAQKDLLHKIEQLYRDAKIESIASINQGTCI</sequence>
<dbReference type="Pfam" id="PF10474">
    <property type="entry name" value="Syndetin_C"/>
    <property type="match status" value="1"/>
</dbReference>
<name>A0A9X8DXW3_APHAT</name>
<dbReference type="GO" id="GO:0032456">
    <property type="term" value="P:endocytic recycling"/>
    <property type="evidence" value="ECO:0007669"/>
    <property type="project" value="InterPro"/>
</dbReference>
<comment type="caution">
    <text evidence="2">The sequence shown here is derived from an EMBL/GenBank/DDBJ whole genome shotgun (WGS) entry which is preliminary data.</text>
</comment>
<dbReference type="GO" id="GO:0005829">
    <property type="term" value="C:cytosol"/>
    <property type="evidence" value="ECO:0007669"/>
    <property type="project" value="GOC"/>
</dbReference>
<evidence type="ECO:0000313" key="3">
    <source>
        <dbReference type="Proteomes" id="UP000275652"/>
    </source>
</evidence>
<evidence type="ECO:0000259" key="1">
    <source>
        <dbReference type="Pfam" id="PF10474"/>
    </source>
</evidence>